<evidence type="ECO:0000256" key="4">
    <source>
        <dbReference type="ARBA" id="ARBA00022729"/>
    </source>
</evidence>
<sequence>MRNSEYTNFRCFSLICGSKALSLPGDAAPGRWCVLPPALPVRSGPITRRSFNATLAAAALLPRPTAAASIAPVVITSDEDVTTLDPHLIRNNHPIGSLIWSLFDSLVRRRPDGTHEPRLATGWSQVSPTVWHFTLRPGVTFHDGERLDAAGVVFNFNRMNQAPWNGECQLWQQSGLVACAALDPLTVALTTAAPSSTLLYWLEEAFIGPTAYLRDTAPELVGSHPIGSGPYLFVSWQRGSQVTLRANPAYWGGAPPIRDVVFRAVPELSARLDELKGGSIDLLTGLDPDSAALAVSPVSGVRQVRGLRKMHVGIAQHGIAPLRDRLVRQALNHAVDVQLMVDTLQRGTTTRLLSVINPPNNDPALQPFAYDPQQARALLHQSGHAGFAVELAFDGRYADAQETCEAVGSFLEAVGLHPVLKAYESGHFAETLRARGFPGLYFYGFAAQIEPLVELVVFTGSAIDNASGYDNPAVDAVMRQAADVTDADARAALVRQAEGMIWNDAPWIYLWYLPALYGSSHRLEYTPRPDDYVEIYRARLAA</sequence>
<reference evidence="6 7" key="1">
    <citation type="submission" date="2019-05" db="EMBL/GenBank/DDBJ databases">
        <authorList>
            <person name="Pankratov T."/>
            <person name="Grouzdev D."/>
        </authorList>
    </citation>
    <scope>NUCLEOTIDE SEQUENCE [LARGE SCALE GENOMIC DNA]</scope>
    <source>
        <strain evidence="6 7">KEBCLARHB70R</strain>
    </source>
</reference>
<organism evidence="6 7">
    <name type="scientific">Lichenicoccus roseus</name>
    <dbReference type="NCBI Taxonomy" id="2683649"/>
    <lineage>
        <taxon>Bacteria</taxon>
        <taxon>Pseudomonadati</taxon>
        <taxon>Pseudomonadota</taxon>
        <taxon>Alphaproteobacteria</taxon>
        <taxon>Acetobacterales</taxon>
        <taxon>Acetobacteraceae</taxon>
        <taxon>Lichenicoccus</taxon>
    </lineage>
</organism>
<proteinExistence type="inferred from homology"/>
<dbReference type="Proteomes" id="UP000305654">
    <property type="component" value="Unassembled WGS sequence"/>
</dbReference>
<evidence type="ECO:0000313" key="6">
    <source>
        <dbReference type="EMBL" id="TLU74580.1"/>
    </source>
</evidence>
<evidence type="ECO:0000256" key="2">
    <source>
        <dbReference type="ARBA" id="ARBA00005695"/>
    </source>
</evidence>
<dbReference type="Gene3D" id="3.90.76.10">
    <property type="entry name" value="Dipeptide-binding Protein, Domain 1"/>
    <property type="match status" value="1"/>
</dbReference>
<dbReference type="EMBL" id="VCDI01000001">
    <property type="protein sequence ID" value="TLU74580.1"/>
    <property type="molecule type" value="Genomic_DNA"/>
</dbReference>
<evidence type="ECO:0000256" key="1">
    <source>
        <dbReference type="ARBA" id="ARBA00004418"/>
    </source>
</evidence>
<name>A0A5R9JAF2_9PROT</name>
<dbReference type="AlphaFoldDB" id="A0A5R9JAF2"/>
<dbReference type="PANTHER" id="PTHR30290">
    <property type="entry name" value="PERIPLASMIC BINDING COMPONENT OF ABC TRANSPORTER"/>
    <property type="match status" value="1"/>
</dbReference>
<dbReference type="Gene3D" id="3.10.105.10">
    <property type="entry name" value="Dipeptide-binding Protein, Domain 3"/>
    <property type="match status" value="1"/>
</dbReference>
<protein>
    <recommendedName>
        <fullName evidence="5">Solute-binding protein family 5 domain-containing protein</fullName>
    </recommendedName>
</protein>
<dbReference type="Pfam" id="PF00496">
    <property type="entry name" value="SBP_bac_5"/>
    <property type="match status" value="1"/>
</dbReference>
<dbReference type="PANTHER" id="PTHR30290:SF9">
    <property type="entry name" value="OLIGOPEPTIDE-BINDING PROTEIN APPA"/>
    <property type="match status" value="1"/>
</dbReference>
<dbReference type="GO" id="GO:1904680">
    <property type="term" value="F:peptide transmembrane transporter activity"/>
    <property type="evidence" value="ECO:0007669"/>
    <property type="project" value="TreeGrafter"/>
</dbReference>
<dbReference type="GO" id="GO:0030288">
    <property type="term" value="C:outer membrane-bounded periplasmic space"/>
    <property type="evidence" value="ECO:0007669"/>
    <property type="project" value="UniProtKB-ARBA"/>
</dbReference>
<evidence type="ECO:0000313" key="7">
    <source>
        <dbReference type="Proteomes" id="UP000305654"/>
    </source>
</evidence>
<dbReference type="GO" id="GO:0043190">
    <property type="term" value="C:ATP-binding cassette (ABC) transporter complex"/>
    <property type="evidence" value="ECO:0007669"/>
    <property type="project" value="InterPro"/>
</dbReference>
<dbReference type="Gene3D" id="3.40.190.10">
    <property type="entry name" value="Periplasmic binding protein-like II"/>
    <property type="match status" value="1"/>
</dbReference>
<dbReference type="GO" id="GO:0015833">
    <property type="term" value="P:peptide transport"/>
    <property type="evidence" value="ECO:0007669"/>
    <property type="project" value="TreeGrafter"/>
</dbReference>
<comment type="caution">
    <text evidence="6">The sequence shown here is derived from an EMBL/GenBank/DDBJ whole genome shotgun (WGS) entry which is preliminary data.</text>
</comment>
<evidence type="ECO:0000259" key="5">
    <source>
        <dbReference type="Pfam" id="PF00496"/>
    </source>
</evidence>
<dbReference type="InterPro" id="IPR030678">
    <property type="entry name" value="Peptide/Ni-bd"/>
</dbReference>
<keyword evidence="4" id="KW-0732">Signal</keyword>
<keyword evidence="7" id="KW-1185">Reference proteome</keyword>
<dbReference type="OrthoDB" id="9773508at2"/>
<comment type="subcellular location">
    <subcellularLocation>
        <location evidence="1">Periplasm</location>
    </subcellularLocation>
</comment>
<dbReference type="PIRSF" id="PIRSF002741">
    <property type="entry name" value="MppA"/>
    <property type="match status" value="1"/>
</dbReference>
<keyword evidence="3" id="KW-0813">Transport</keyword>
<feature type="domain" description="Solute-binding protein family 5" evidence="5">
    <location>
        <begin position="116"/>
        <end position="438"/>
    </location>
</feature>
<dbReference type="InterPro" id="IPR000914">
    <property type="entry name" value="SBP_5_dom"/>
</dbReference>
<accession>A0A5R9JAF2</accession>
<dbReference type="SUPFAM" id="SSF53850">
    <property type="entry name" value="Periplasmic binding protein-like II"/>
    <property type="match status" value="1"/>
</dbReference>
<dbReference type="InterPro" id="IPR039424">
    <property type="entry name" value="SBP_5"/>
</dbReference>
<gene>
    <name evidence="6" type="ORF">FE263_05290</name>
</gene>
<evidence type="ECO:0000256" key="3">
    <source>
        <dbReference type="ARBA" id="ARBA00022448"/>
    </source>
</evidence>
<comment type="similarity">
    <text evidence="2">Belongs to the bacterial solute-binding protein 5 family.</text>
</comment>